<dbReference type="EMBL" id="FNTJ01000003">
    <property type="protein sequence ID" value="SED35670.1"/>
    <property type="molecule type" value="Genomic_DNA"/>
</dbReference>
<accession>A0A1H5A241</accession>
<gene>
    <name evidence="2" type="ORF">SAMN05216178_6920</name>
</gene>
<evidence type="ECO:0000313" key="2">
    <source>
        <dbReference type="EMBL" id="SED35670.1"/>
    </source>
</evidence>
<proteinExistence type="predicted"/>
<evidence type="ECO:0000313" key="3">
    <source>
        <dbReference type="Proteomes" id="UP000198982"/>
    </source>
</evidence>
<reference evidence="3" key="1">
    <citation type="submission" date="2016-10" db="EMBL/GenBank/DDBJ databases">
        <authorList>
            <person name="Varghese N."/>
            <person name="Submissions S."/>
        </authorList>
    </citation>
    <scope>NUCLEOTIDE SEQUENCE [LARGE SCALE GENOMIC DNA]</scope>
    <source>
        <strain evidence="3">DSM 9751</strain>
    </source>
</reference>
<protein>
    <recommendedName>
        <fullName evidence="1">ART-PolyVal-like domain-containing protein</fullName>
    </recommendedName>
</protein>
<evidence type="ECO:0000259" key="1">
    <source>
        <dbReference type="Pfam" id="PF18760"/>
    </source>
</evidence>
<name>A0A1H5A241_9PSED</name>
<feature type="domain" description="ART-PolyVal-like" evidence="1">
    <location>
        <begin position="22"/>
        <end position="137"/>
    </location>
</feature>
<dbReference type="RefSeq" id="WP_092320882.1">
    <property type="nucleotide sequence ID" value="NZ_FNTJ01000003.1"/>
</dbReference>
<dbReference type="Pfam" id="PF18760">
    <property type="entry name" value="ART-PolyVal"/>
    <property type="match status" value="1"/>
</dbReference>
<dbReference type="InterPro" id="IPR049522">
    <property type="entry name" value="ART-PolyVal_dom"/>
</dbReference>
<sequence length="150" mass="16374">MFNLQATQEFKEWFRESAAVTEAGAPLDLFHGTYAQYSEIAPSKRGLFGSGIYLTPYSGNAQEYGDIVLKVHASLQAPVRGTAAEIRSMRLAGETDADFTARLQLFGYDGIIVVDACGFPYTVVAFASSQVKIASQNIWAADFAREPVIH</sequence>
<keyword evidence="3" id="KW-1185">Reference proteome</keyword>
<organism evidence="2 3">
    <name type="scientific">Pseudomonas saponiphila</name>
    <dbReference type="NCBI Taxonomy" id="556534"/>
    <lineage>
        <taxon>Bacteria</taxon>
        <taxon>Pseudomonadati</taxon>
        <taxon>Pseudomonadota</taxon>
        <taxon>Gammaproteobacteria</taxon>
        <taxon>Pseudomonadales</taxon>
        <taxon>Pseudomonadaceae</taxon>
        <taxon>Pseudomonas</taxon>
    </lineage>
</organism>
<dbReference type="Proteomes" id="UP000198982">
    <property type="component" value="Unassembled WGS sequence"/>
</dbReference>
<dbReference type="AlphaFoldDB" id="A0A1H5A241"/>